<dbReference type="GO" id="GO:0003677">
    <property type="term" value="F:DNA binding"/>
    <property type="evidence" value="ECO:0007669"/>
    <property type="project" value="UniProtKB-KW"/>
</dbReference>
<dbReference type="InterPro" id="IPR036388">
    <property type="entry name" value="WH-like_DNA-bd_sf"/>
</dbReference>
<dbReference type="PROSITE" id="PS50995">
    <property type="entry name" value="HTH_MARR_2"/>
    <property type="match status" value="1"/>
</dbReference>
<dbReference type="Gene3D" id="1.10.10.10">
    <property type="entry name" value="Winged helix-like DNA-binding domain superfamily/Winged helix DNA-binding domain"/>
    <property type="match status" value="1"/>
</dbReference>
<dbReference type="HOGENOM" id="CLU_083287_3_0_6"/>
<dbReference type="SMART" id="SM00347">
    <property type="entry name" value="HTH_MARR"/>
    <property type="match status" value="1"/>
</dbReference>
<evidence type="ECO:0000313" key="7">
    <source>
        <dbReference type="EMBL" id="AER57742.1"/>
    </source>
</evidence>
<feature type="domain" description="HTH marR-type" evidence="6">
    <location>
        <begin position="15"/>
        <end position="151"/>
    </location>
</feature>
<dbReference type="InterPro" id="IPR055166">
    <property type="entry name" value="Transc_reg_Sar_Rot_HTH"/>
</dbReference>
<dbReference type="AlphaFoldDB" id="G7UWP5"/>
<dbReference type="Pfam" id="PF22381">
    <property type="entry name" value="Staph_reg_Sar_Rot"/>
    <property type="match status" value="1"/>
</dbReference>
<keyword evidence="2" id="KW-0963">Cytoplasm</keyword>
<dbReference type="InterPro" id="IPR039422">
    <property type="entry name" value="MarR/SlyA-like"/>
</dbReference>
<proteinExistence type="predicted"/>
<evidence type="ECO:0000256" key="5">
    <source>
        <dbReference type="ARBA" id="ARBA00023163"/>
    </source>
</evidence>
<dbReference type="InterPro" id="IPR036390">
    <property type="entry name" value="WH_DNA-bd_sf"/>
</dbReference>
<dbReference type="PANTHER" id="PTHR33164:SF5">
    <property type="entry name" value="ORGANIC HYDROPEROXIDE RESISTANCE TRANSCRIPTIONAL REGULATOR"/>
    <property type="match status" value="1"/>
</dbReference>
<dbReference type="GO" id="GO:0006950">
    <property type="term" value="P:response to stress"/>
    <property type="evidence" value="ECO:0007669"/>
    <property type="project" value="TreeGrafter"/>
</dbReference>
<evidence type="ECO:0000256" key="1">
    <source>
        <dbReference type="ARBA" id="ARBA00004496"/>
    </source>
</evidence>
<accession>G7UWP5</accession>
<reference evidence="7 8" key="1">
    <citation type="journal article" date="2012" name="J. Bacteriol.">
        <title>Complete Genome Sequence of the BTEX-Degrading Bacterium Pseudoxanthomonas spadix BD-a59.</title>
        <authorList>
            <person name="Lee S.H."/>
            <person name="Jin H.M."/>
            <person name="Lee H.J."/>
            <person name="Kim J.M."/>
            <person name="Jeon C.O."/>
        </authorList>
    </citation>
    <scope>NUCLEOTIDE SEQUENCE [LARGE SCALE GENOMIC DNA]</scope>
    <source>
        <strain evidence="7 8">BD-a59</strain>
    </source>
</reference>
<dbReference type="GO" id="GO:0005737">
    <property type="term" value="C:cytoplasm"/>
    <property type="evidence" value="ECO:0007669"/>
    <property type="project" value="UniProtKB-SubCell"/>
</dbReference>
<dbReference type="eggNOG" id="COG1846">
    <property type="taxonomic scope" value="Bacteria"/>
</dbReference>
<dbReference type="GO" id="GO:0003700">
    <property type="term" value="F:DNA-binding transcription factor activity"/>
    <property type="evidence" value="ECO:0007669"/>
    <property type="project" value="InterPro"/>
</dbReference>
<keyword evidence="4" id="KW-0238">DNA-binding</keyword>
<name>G7UWP5_PSEUP</name>
<dbReference type="Proteomes" id="UP000005870">
    <property type="component" value="Chromosome"/>
</dbReference>
<evidence type="ECO:0000256" key="3">
    <source>
        <dbReference type="ARBA" id="ARBA00023015"/>
    </source>
</evidence>
<keyword evidence="8" id="KW-1185">Reference proteome</keyword>
<keyword evidence="3" id="KW-0805">Transcription regulation</keyword>
<dbReference type="EMBL" id="CP003093">
    <property type="protein sequence ID" value="AER57742.1"/>
    <property type="molecule type" value="Genomic_DNA"/>
</dbReference>
<dbReference type="OrthoDB" id="9806864at2"/>
<organism evidence="7 8">
    <name type="scientific">Pseudoxanthomonas spadix (strain BD-a59)</name>
    <dbReference type="NCBI Taxonomy" id="1045855"/>
    <lineage>
        <taxon>Bacteria</taxon>
        <taxon>Pseudomonadati</taxon>
        <taxon>Pseudomonadota</taxon>
        <taxon>Gammaproteobacteria</taxon>
        <taxon>Lysobacterales</taxon>
        <taxon>Lysobacteraceae</taxon>
        <taxon>Pseudoxanthomonas</taxon>
    </lineage>
</organism>
<dbReference type="STRING" id="1045855.DSC_15490"/>
<dbReference type="InterPro" id="IPR000835">
    <property type="entry name" value="HTH_MarR-typ"/>
</dbReference>
<evidence type="ECO:0000259" key="6">
    <source>
        <dbReference type="PROSITE" id="PS50995"/>
    </source>
</evidence>
<protein>
    <submittedName>
        <fullName evidence="7">Transcriptional regulator, MarR family protein</fullName>
    </submittedName>
</protein>
<evidence type="ECO:0000256" key="4">
    <source>
        <dbReference type="ARBA" id="ARBA00023125"/>
    </source>
</evidence>
<dbReference type="PANTHER" id="PTHR33164">
    <property type="entry name" value="TRANSCRIPTIONAL REGULATOR, MARR FAMILY"/>
    <property type="match status" value="1"/>
</dbReference>
<dbReference type="SUPFAM" id="SSF46785">
    <property type="entry name" value="Winged helix' DNA-binding domain"/>
    <property type="match status" value="1"/>
</dbReference>
<dbReference type="PRINTS" id="PR00598">
    <property type="entry name" value="HTHMARR"/>
</dbReference>
<dbReference type="RefSeq" id="WP_014161914.1">
    <property type="nucleotide sequence ID" value="NC_016147.2"/>
</dbReference>
<comment type="subcellular location">
    <subcellularLocation>
        <location evidence="1">Cytoplasm</location>
    </subcellularLocation>
</comment>
<evidence type="ECO:0000256" key="2">
    <source>
        <dbReference type="ARBA" id="ARBA00022490"/>
    </source>
</evidence>
<gene>
    <name evidence="7" type="ordered locus">DSC_15490</name>
</gene>
<sequence length="151" mass="16393">MPDQDAPARDLLHLDQQLCFALYSANLALTRAYRGLLAGLGLTYPQYLVMLVLWEQEGQTVSAIGQKLFLDSATLTPLLKRLQAAGLVTRTRATGDERQVEIGLTEAGRALRGRASAVPQALSCALACPPEALLQLKSQLEDLRDHLGRVA</sequence>
<dbReference type="FunFam" id="1.10.10.10:FF:000163">
    <property type="entry name" value="MarR family transcriptional regulator"/>
    <property type="match status" value="1"/>
</dbReference>
<dbReference type="KEGG" id="psd:DSC_15490"/>
<evidence type="ECO:0000313" key="8">
    <source>
        <dbReference type="Proteomes" id="UP000005870"/>
    </source>
</evidence>
<keyword evidence="5" id="KW-0804">Transcription</keyword>